<keyword evidence="3" id="KW-0560">Oxidoreductase</keyword>
<dbReference type="GO" id="GO:0010436">
    <property type="term" value="F:carotenoid dioxygenase activity"/>
    <property type="evidence" value="ECO:0007669"/>
    <property type="project" value="TreeGrafter"/>
</dbReference>
<evidence type="ECO:0000256" key="2">
    <source>
        <dbReference type="ARBA" id="ARBA00022723"/>
    </source>
</evidence>
<evidence type="ECO:0000313" key="7">
    <source>
        <dbReference type="EMBL" id="KAG8468241.1"/>
    </source>
</evidence>
<keyword evidence="2 5" id="KW-0479">Metal-binding</keyword>
<protein>
    <recommendedName>
        <fullName evidence="9">Dioxygenase</fullName>
    </recommendedName>
</protein>
<accession>A0A8J5XSP0</accession>
<feature type="binding site" evidence="5">
    <location>
        <position position="336"/>
    </location>
    <ligand>
        <name>Fe cation</name>
        <dbReference type="ChEBI" id="CHEBI:24875"/>
        <note>catalytic</note>
    </ligand>
</feature>
<feature type="binding site" evidence="5">
    <location>
        <position position="530"/>
    </location>
    <ligand>
        <name>Fe cation</name>
        <dbReference type="ChEBI" id="CHEBI:24875"/>
        <note>catalytic</note>
    </ligand>
</feature>
<dbReference type="PANTHER" id="PTHR10543">
    <property type="entry name" value="BETA-CAROTENE DIOXYGENASE"/>
    <property type="match status" value="1"/>
</dbReference>
<evidence type="ECO:0000256" key="3">
    <source>
        <dbReference type="ARBA" id="ARBA00023002"/>
    </source>
</evidence>
<dbReference type="PANTHER" id="PTHR10543:SF89">
    <property type="entry name" value="CAROTENOID 9,10(9',10')-CLEAVAGE DIOXYGENASE 1"/>
    <property type="match status" value="1"/>
</dbReference>
<dbReference type="AlphaFoldDB" id="A0A8J5XSP0"/>
<keyword evidence="6" id="KW-0732">Signal</keyword>
<gene>
    <name evidence="7" type="ORF">KFE25_013324</name>
</gene>
<dbReference type="OMA" id="VHHPFDG"/>
<dbReference type="GO" id="GO:0046872">
    <property type="term" value="F:metal ion binding"/>
    <property type="evidence" value="ECO:0007669"/>
    <property type="project" value="UniProtKB-KW"/>
</dbReference>
<dbReference type="Pfam" id="PF03055">
    <property type="entry name" value="RPE65"/>
    <property type="match status" value="1"/>
</dbReference>
<comment type="caution">
    <text evidence="7">The sequence shown here is derived from an EMBL/GenBank/DDBJ whole genome shotgun (WGS) entry which is preliminary data.</text>
</comment>
<keyword evidence="8" id="KW-1185">Reference proteome</keyword>
<reference evidence="7" key="1">
    <citation type="submission" date="2021-05" db="EMBL/GenBank/DDBJ databases">
        <title>The genome of the haptophyte Pavlova lutheri (Diacronema luteri, Pavlovales) - a model for lipid biosynthesis in eukaryotic algae.</title>
        <authorList>
            <person name="Hulatt C.J."/>
            <person name="Posewitz M.C."/>
        </authorList>
    </citation>
    <scope>NUCLEOTIDE SEQUENCE</scope>
    <source>
        <strain evidence="7">NIVA-4/92</strain>
    </source>
</reference>
<dbReference type="EMBL" id="JAGTXO010000004">
    <property type="protein sequence ID" value="KAG8468241.1"/>
    <property type="molecule type" value="Genomic_DNA"/>
</dbReference>
<feature type="binding site" evidence="5">
    <location>
        <position position="268"/>
    </location>
    <ligand>
        <name>Fe cation</name>
        <dbReference type="ChEBI" id="CHEBI:24875"/>
        <note>catalytic</note>
    </ligand>
</feature>
<evidence type="ECO:0000256" key="4">
    <source>
        <dbReference type="ARBA" id="ARBA00023004"/>
    </source>
</evidence>
<dbReference type="OrthoDB" id="1069523at2759"/>
<organism evidence="7 8">
    <name type="scientific">Diacronema lutheri</name>
    <name type="common">Unicellular marine alga</name>
    <name type="synonym">Monochrysis lutheri</name>
    <dbReference type="NCBI Taxonomy" id="2081491"/>
    <lineage>
        <taxon>Eukaryota</taxon>
        <taxon>Haptista</taxon>
        <taxon>Haptophyta</taxon>
        <taxon>Pavlovophyceae</taxon>
        <taxon>Pavlovales</taxon>
        <taxon>Pavlovaceae</taxon>
        <taxon>Diacronema</taxon>
    </lineage>
</organism>
<evidence type="ECO:0008006" key="9">
    <source>
        <dbReference type="Google" id="ProtNLM"/>
    </source>
</evidence>
<feature type="chain" id="PRO_5035233667" description="Dioxygenase" evidence="6">
    <location>
        <begin position="20"/>
        <end position="584"/>
    </location>
</feature>
<dbReference type="GO" id="GO:0016121">
    <property type="term" value="P:carotene catabolic process"/>
    <property type="evidence" value="ECO:0007669"/>
    <property type="project" value="TreeGrafter"/>
</dbReference>
<feature type="signal peptide" evidence="6">
    <location>
        <begin position="1"/>
        <end position="19"/>
    </location>
</feature>
<evidence type="ECO:0000256" key="5">
    <source>
        <dbReference type="PIRSR" id="PIRSR604294-1"/>
    </source>
</evidence>
<comment type="similarity">
    <text evidence="1">Belongs to the carotenoid oxygenase family.</text>
</comment>
<evidence type="ECO:0000256" key="1">
    <source>
        <dbReference type="ARBA" id="ARBA00006787"/>
    </source>
</evidence>
<name>A0A8J5XSP0_DIALT</name>
<dbReference type="InterPro" id="IPR004294">
    <property type="entry name" value="Carotenoid_Oase"/>
</dbReference>
<dbReference type="Proteomes" id="UP000751190">
    <property type="component" value="Unassembled WGS sequence"/>
</dbReference>
<evidence type="ECO:0000256" key="6">
    <source>
        <dbReference type="SAM" id="SignalP"/>
    </source>
</evidence>
<keyword evidence="4 5" id="KW-0408">Iron</keyword>
<comment type="cofactor">
    <cofactor evidence="5">
        <name>Fe(2+)</name>
        <dbReference type="ChEBI" id="CHEBI:29033"/>
    </cofactor>
    <text evidence="5">Binds 1 Fe(2+) ion per subunit.</text>
</comment>
<feature type="binding site" evidence="5">
    <location>
        <position position="212"/>
    </location>
    <ligand>
        <name>Fe cation</name>
        <dbReference type="ChEBI" id="CHEBI:24875"/>
        <note>catalytic</note>
    </ligand>
</feature>
<proteinExistence type="inferred from homology"/>
<evidence type="ECO:0000313" key="8">
    <source>
        <dbReference type="Proteomes" id="UP000751190"/>
    </source>
</evidence>
<sequence length="584" mass="63451">MAVGWSVVMALALLSPAEGGVPRVRARAAPRMSTASKPVATSAEQASVPWDRDGWVAGYRTAPSEDSYSVRCDELPADLVGTFFRNVPAKFEVGEQRIKHPFDADGMLVALTFDGAGQVHFRNRFVRTKGYVRETQAGKMLYPGQFSNPRPIWAGGLEPKNVANTNVLWWGGRLLALWEGGRPHLMDSLSLATSRESDLAGLLKPGDTFSAHPRRDVANNRLVNFAYMPNPLSGKTQLTFYEFGPDFRPINKERPRLLASVPGFCLVHDFALTANYYVVTQAPTSFGANPLDTLLGKKSLGESIVFDESKPTLLWLIPRNGGAPISFPVSTHFSFHHANAYEDEHGRVVLDSASTPRLELGSPSGTPDAPPLWETVEYNTLPSATLWRYTLDPASGASSAREVFRRYVDFPSTHPRTSAQRHRWIYAATGGESGGIASPFKGVAKIDMSDAAQHEVWLAPHGAQFAGEPAFAPRAGASDSAAEDDGYVLLPLIDGARGGRATVCVLRADDIAAGPIARVELDTYLPHGLHGAFVPDLAPSADEIERATTLMKLYARKSREWNVVDGSFSGMGFKSLFQKGVDGR</sequence>